<keyword evidence="2" id="KW-1185">Reference proteome</keyword>
<evidence type="ECO:0000313" key="2">
    <source>
        <dbReference type="Proteomes" id="UP000665043"/>
    </source>
</evidence>
<dbReference type="EMBL" id="CP046956">
    <property type="protein sequence ID" value="QTN01642.1"/>
    <property type="molecule type" value="Genomic_DNA"/>
</dbReference>
<evidence type="ECO:0000313" key="1">
    <source>
        <dbReference type="EMBL" id="QTN01642.1"/>
    </source>
</evidence>
<evidence type="ECO:0008006" key="3">
    <source>
        <dbReference type="Google" id="ProtNLM"/>
    </source>
</evidence>
<name>A0ABX7VY31_9BACI</name>
<protein>
    <recommendedName>
        <fullName evidence="3">Transposase</fullName>
    </recommendedName>
</protein>
<proteinExistence type="predicted"/>
<gene>
    <name evidence="1" type="ORF">ERJ70_18720</name>
</gene>
<sequence>MEAALTYSYSNGFLEGNITRLKMIKRQLYGRASFELLKNEYYFIIKK</sequence>
<dbReference type="Proteomes" id="UP000665043">
    <property type="component" value="Chromosome"/>
</dbReference>
<organism evidence="1 2">
    <name type="scientific">Sediminibacillus dalangtanensis</name>
    <dbReference type="NCBI Taxonomy" id="2729421"/>
    <lineage>
        <taxon>Bacteria</taxon>
        <taxon>Bacillati</taxon>
        <taxon>Bacillota</taxon>
        <taxon>Bacilli</taxon>
        <taxon>Bacillales</taxon>
        <taxon>Bacillaceae</taxon>
        <taxon>Sediminibacillus</taxon>
    </lineage>
</organism>
<reference evidence="1 2" key="1">
    <citation type="submission" date="2019-12" db="EMBL/GenBank/DDBJ databases">
        <title>The whole genome sequencing of a strain isolated from a Mars analog, Dalangtan Playa.</title>
        <authorList>
            <person name="Huang T."/>
        </authorList>
    </citation>
    <scope>NUCLEOTIDE SEQUENCE [LARGE SCALE GENOMIC DNA]</scope>
    <source>
        <strain evidence="1 2">DP4-553-S</strain>
    </source>
</reference>
<accession>A0ABX7VY31</accession>